<evidence type="ECO:0000313" key="4">
    <source>
        <dbReference type="EMBL" id="EMP32405.1"/>
    </source>
</evidence>
<keyword evidence="1 2" id="KW-0175">Coiled coil</keyword>
<feature type="coiled-coil region" evidence="2">
    <location>
        <begin position="144"/>
        <end position="171"/>
    </location>
</feature>
<dbReference type="Proteomes" id="UP000031443">
    <property type="component" value="Unassembled WGS sequence"/>
</dbReference>
<dbReference type="PANTHER" id="PTHR21683:SF18">
    <property type="entry name" value="COILED-COIL DOMAIN-CONTAINING PROTEIN 42 HOMOLOG"/>
    <property type="match status" value="1"/>
</dbReference>
<gene>
    <name evidence="4" type="ORF">UY3_10492</name>
</gene>
<accession>M7BA24</accession>
<dbReference type="EMBL" id="KB540907">
    <property type="protein sequence ID" value="EMP32405.1"/>
    <property type="molecule type" value="Genomic_DNA"/>
</dbReference>
<evidence type="ECO:0000256" key="2">
    <source>
        <dbReference type="SAM" id="Coils"/>
    </source>
</evidence>
<dbReference type="InterPro" id="IPR025252">
    <property type="entry name" value="DUF4200"/>
</dbReference>
<organism evidence="4 5">
    <name type="scientific">Chelonia mydas</name>
    <name type="common">Green sea-turtle</name>
    <name type="synonym">Chelonia agassizi</name>
    <dbReference type="NCBI Taxonomy" id="8469"/>
    <lineage>
        <taxon>Eukaryota</taxon>
        <taxon>Metazoa</taxon>
        <taxon>Chordata</taxon>
        <taxon>Craniata</taxon>
        <taxon>Vertebrata</taxon>
        <taxon>Euteleostomi</taxon>
        <taxon>Archelosauria</taxon>
        <taxon>Testudinata</taxon>
        <taxon>Testudines</taxon>
        <taxon>Cryptodira</taxon>
        <taxon>Durocryptodira</taxon>
        <taxon>Americhelydia</taxon>
        <taxon>Chelonioidea</taxon>
        <taxon>Cheloniidae</taxon>
        <taxon>Chelonia</taxon>
    </lineage>
</organism>
<dbReference type="GO" id="GO:0005856">
    <property type="term" value="C:cytoskeleton"/>
    <property type="evidence" value="ECO:0007669"/>
    <property type="project" value="UniProtKB-ARBA"/>
</dbReference>
<proteinExistence type="predicted"/>
<keyword evidence="5" id="KW-1185">Reference proteome</keyword>
<sequence length="381" mass="43351">MSDMESLAVPRNDDPRYSLQLENRRRNVFVTQLGEHREEEDKDVTHIPIINEAPSKILETDANSLQKTLVLKKEVEADRVTAELIAKRQEFKERMEAVAQRRAQFAKKQQDSRNQALKFDKFLKESNVKRRRALQKYQAEVKMNEIKQREIDKLVAELEKLKVRQKKLQKKVAKQKVYEDFLLKIIDQLPDNYLEYGADSVIGAIIRRHEMLSATNQTLIKNLITLSDDFEKSQHDLETLQREHDTTKLVMLSSVLFMISSVNLCGTFCPPSPIECPVAIGSGFTLLQCPTSVPLPTHSCHLAQLVLTSPAAAHHQSQELGSLLLAIANLAEQCHMQHYGPLQEMEWLSKLDMIQSTLLNGSGPAVVLWGPAQQLVVKTNQ</sequence>
<name>M7BA24_CHEMY</name>
<evidence type="ECO:0000256" key="1">
    <source>
        <dbReference type="ARBA" id="ARBA00023054"/>
    </source>
</evidence>
<feature type="domain" description="DUF4200" evidence="3">
    <location>
        <begin position="71"/>
        <end position="187"/>
    </location>
</feature>
<dbReference type="InterPro" id="IPR051147">
    <property type="entry name" value="CFAP_domain-containing"/>
</dbReference>
<dbReference type="STRING" id="8469.M7BA24"/>
<dbReference type="PANTHER" id="PTHR21683">
    <property type="entry name" value="COILED-COIL DOMAIN-CONTAINING PROTEIN 42 LIKE-2-LIKE-RELATED"/>
    <property type="match status" value="1"/>
</dbReference>
<evidence type="ECO:0000259" key="3">
    <source>
        <dbReference type="Pfam" id="PF13863"/>
    </source>
</evidence>
<dbReference type="AlphaFoldDB" id="M7BA24"/>
<dbReference type="Pfam" id="PF13863">
    <property type="entry name" value="DUF4200"/>
    <property type="match status" value="1"/>
</dbReference>
<evidence type="ECO:0000313" key="5">
    <source>
        <dbReference type="Proteomes" id="UP000031443"/>
    </source>
</evidence>
<protein>
    <submittedName>
        <fullName evidence="4">Coiled-coil domain-containing protein 42 like protein</fullName>
    </submittedName>
</protein>
<reference evidence="5" key="1">
    <citation type="journal article" date="2013" name="Nat. Genet.">
        <title>The draft genomes of soft-shell turtle and green sea turtle yield insights into the development and evolution of the turtle-specific body plan.</title>
        <authorList>
            <person name="Wang Z."/>
            <person name="Pascual-Anaya J."/>
            <person name="Zadissa A."/>
            <person name="Li W."/>
            <person name="Niimura Y."/>
            <person name="Huang Z."/>
            <person name="Li C."/>
            <person name="White S."/>
            <person name="Xiong Z."/>
            <person name="Fang D."/>
            <person name="Wang B."/>
            <person name="Ming Y."/>
            <person name="Chen Y."/>
            <person name="Zheng Y."/>
            <person name="Kuraku S."/>
            <person name="Pignatelli M."/>
            <person name="Herrero J."/>
            <person name="Beal K."/>
            <person name="Nozawa M."/>
            <person name="Li Q."/>
            <person name="Wang J."/>
            <person name="Zhang H."/>
            <person name="Yu L."/>
            <person name="Shigenobu S."/>
            <person name="Wang J."/>
            <person name="Liu J."/>
            <person name="Flicek P."/>
            <person name="Searle S."/>
            <person name="Wang J."/>
            <person name="Kuratani S."/>
            <person name="Yin Y."/>
            <person name="Aken B."/>
            <person name="Zhang G."/>
            <person name="Irie N."/>
        </authorList>
    </citation>
    <scope>NUCLEOTIDE SEQUENCE [LARGE SCALE GENOMIC DNA]</scope>
</reference>